<reference evidence="3" key="2">
    <citation type="submission" date="2020-10" db="UniProtKB">
        <authorList>
            <consortium name="WormBaseParasite"/>
        </authorList>
    </citation>
    <scope>IDENTIFICATION</scope>
</reference>
<keyword evidence="1" id="KW-0472">Membrane</keyword>
<evidence type="ECO:0000313" key="2">
    <source>
        <dbReference type="Proteomes" id="UP000492821"/>
    </source>
</evidence>
<evidence type="ECO:0000256" key="1">
    <source>
        <dbReference type="SAM" id="Phobius"/>
    </source>
</evidence>
<sequence length="198" mass="22081">MASKSSKAAKAKAAEAARAARKSVSVWSIIVQFLFYILFTASLVVFASIALNCAYDKPFIPKSQGFCNDAVHLFTKYELRKTIGKNFGLTVNNFQTLVIDTATPYVVNATKSIDENLQKYGGEYYVKTVTFYNNTLGPHVQNLSELLSNLYNEGQVASTAAFLRVNEWFKINGPIYHEALNGYYRRVVDAVNNLVNAH</sequence>
<reference evidence="2" key="1">
    <citation type="journal article" date="2013" name="Genetics">
        <title>The draft genome and transcriptome of Panagrellus redivivus are shaped by the harsh demands of a free-living lifestyle.</title>
        <authorList>
            <person name="Srinivasan J."/>
            <person name="Dillman A.R."/>
            <person name="Macchietto M.G."/>
            <person name="Heikkinen L."/>
            <person name="Lakso M."/>
            <person name="Fracchia K.M."/>
            <person name="Antoshechkin I."/>
            <person name="Mortazavi A."/>
            <person name="Wong G."/>
            <person name="Sternberg P.W."/>
        </authorList>
    </citation>
    <scope>NUCLEOTIDE SEQUENCE [LARGE SCALE GENOMIC DNA]</scope>
    <source>
        <strain evidence="2">MT8872</strain>
    </source>
</reference>
<protein>
    <submittedName>
        <fullName evidence="3">PHB domain-containing protein</fullName>
    </submittedName>
</protein>
<dbReference type="WBParaSite" id="Pan_g8007.t1">
    <property type="protein sequence ID" value="Pan_g8007.t1"/>
    <property type="gene ID" value="Pan_g8007"/>
</dbReference>
<keyword evidence="1" id="KW-1133">Transmembrane helix</keyword>
<feature type="transmembrane region" description="Helical" evidence="1">
    <location>
        <begin position="26"/>
        <end position="51"/>
    </location>
</feature>
<keyword evidence="1" id="KW-0812">Transmembrane</keyword>
<dbReference type="AlphaFoldDB" id="A0A7E4W7J6"/>
<evidence type="ECO:0000313" key="3">
    <source>
        <dbReference type="WBParaSite" id="Pan_g8007.t1"/>
    </source>
</evidence>
<organism evidence="2 3">
    <name type="scientific">Panagrellus redivivus</name>
    <name type="common">Microworm</name>
    <dbReference type="NCBI Taxonomy" id="6233"/>
    <lineage>
        <taxon>Eukaryota</taxon>
        <taxon>Metazoa</taxon>
        <taxon>Ecdysozoa</taxon>
        <taxon>Nematoda</taxon>
        <taxon>Chromadorea</taxon>
        <taxon>Rhabditida</taxon>
        <taxon>Tylenchina</taxon>
        <taxon>Panagrolaimomorpha</taxon>
        <taxon>Panagrolaimoidea</taxon>
        <taxon>Panagrolaimidae</taxon>
        <taxon>Panagrellus</taxon>
    </lineage>
</organism>
<name>A0A7E4W7J6_PANRE</name>
<dbReference type="Proteomes" id="UP000492821">
    <property type="component" value="Unassembled WGS sequence"/>
</dbReference>
<proteinExistence type="predicted"/>
<keyword evidence="2" id="KW-1185">Reference proteome</keyword>
<accession>A0A7E4W7J6</accession>